<sequence>MRLFIFLFCLLSSIASAYSAESREAFAARLQKHVDAVRYDPIVRQSAGRLDAKLIKVAFAVGADGKIQRVKIVSSPMSRELNVYIVRAFERLDPIKNVPASIPLSFQVSLSIGGK</sequence>
<dbReference type="EMBL" id="JACVVX010000004">
    <property type="protein sequence ID" value="MBD0415850.1"/>
    <property type="molecule type" value="Genomic_DNA"/>
</dbReference>
<dbReference type="AlphaFoldDB" id="A0A8J6Q498"/>
<evidence type="ECO:0000313" key="2">
    <source>
        <dbReference type="EMBL" id="MBD0415850.1"/>
    </source>
</evidence>
<reference evidence="2" key="1">
    <citation type="submission" date="2020-09" db="EMBL/GenBank/DDBJ databases">
        <title>Genome seq and assembly of Tianweitania sp.</title>
        <authorList>
            <person name="Chhetri G."/>
        </authorList>
    </citation>
    <scope>NUCLEOTIDE SEQUENCE</scope>
    <source>
        <strain evidence="2">Rool2</strain>
    </source>
</reference>
<evidence type="ECO:0000313" key="3">
    <source>
        <dbReference type="Proteomes" id="UP000643405"/>
    </source>
</evidence>
<evidence type="ECO:0000256" key="1">
    <source>
        <dbReference type="SAM" id="SignalP"/>
    </source>
</evidence>
<dbReference type="SUPFAM" id="SSF74653">
    <property type="entry name" value="TolA/TonB C-terminal domain"/>
    <property type="match status" value="1"/>
</dbReference>
<keyword evidence="3" id="KW-1185">Reference proteome</keyword>
<accession>A0A8J6Q498</accession>
<feature type="signal peptide" evidence="1">
    <location>
        <begin position="1"/>
        <end position="17"/>
    </location>
</feature>
<protein>
    <recommendedName>
        <fullName evidence="4">TonB C-terminal domain-containing protein</fullName>
    </recommendedName>
</protein>
<feature type="chain" id="PRO_5035300587" description="TonB C-terminal domain-containing protein" evidence="1">
    <location>
        <begin position="18"/>
        <end position="115"/>
    </location>
</feature>
<name>A0A8J6Q498_9HYPH</name>
<organism evidence="2 3">
    <name type="scientific">Oryzicola mucosus</name>
    <dbReference type="NCBI Taxonomy" id="2767425"/>
    <lineage>
        <taxon>Bacteria</taxon>
        <taxon>Pseudomonadati</taxon>
        <taxon>Pseudomonadota</taxon>
        <taxon>Alphaproteobacteria</taxon>
        <taxon>Hyphomicrobiales</taxon>
        <taxon>Phyllobacteriaceae</taxon>
        <taxon>Oryzicola</taxon>
    </lineage>
</organism>
<gene>
    <name evidence="2" type="ORF">ICI42_14400</name>
</gene>
<comment type="caution">
    <text evidence="2">The sequence shown here is derived from an EMBL/GenBank/DDBJ whole genome shotgun (WGS) entry which is preliminary data.</text>
</comment>
<keyword evidence="1" id="KW-0732">Signal</keyword>
<dbReference type="Gene3D" id="3.30.1150.10">
    <property type="match status" value="1"/>
</dbReference>
<dbReference type="Proteomes" id="UP000643405">
    <property type="component" value="Unassembled WGS sequence"/>
</dbReference>
<proteinExistence type="predicted"/>
<dbReference type="RefSeq" id="WP_188165278.1">
    <property type="nucleotide sequence ID" value="NZ_JACVVX010000004.1"/>
</dbReference>
<evidence type="ECO:0008006" key="4">
    <source>
        <dbReference type="Google" id="ProtNLM"/>
    </source>
</evidence>